<dbReference type="EMBL" id="CM023485">
    <property type="protein sequence ID" value="KAH6930325.1"/>
    <property type="molecule type" value="Genomic_DNA"/>
</dbReference>
<organism evidence="1 2">
    <name type="scientific">Hyalomma asiaticum</name>
    <name type="common">Tick</name>
    <dbReference type="NCBI Taxonomy" id="266040"/>
    <lineage>
        <taxon>Eukaryota</taxon>
        <taxon>Metazoa</taxon>
        <taxon>Ecdysozoa</taxon>
        <taxon>Arthropoda</taxon>
        <taxon>Chelicerata</taxon>
        <taxon>Arachnida</taxon>
        <taxon>Acari</taxon>
        <taxon>Parasitiformes</taxon>
        <taxon>Ixodida</taxon>
        <taxon>Ixodoidea</taxon>
        <taxon>Ixodidae</taxon>
        <taxon>Hyalomminae</taxon>
        <taxon>Hyalomma</taxon>
    </lineage>
</organism>
<name>A0ACB7S6H1_HYAAI</name>
<dbReference type="Proteomes" id="UP000821845">
    <property type="component" value="Chromosome 5"/>
</dbReference>
<sequence length="262" mass="28545">MAAAKDFGDEDYTSDGRPPLSGSAGPADKREAAVAAPSCRCCCRRGLARACPREGILRCERFNTRHGTRRLCALGCACVFCECAMGHASDERAVRFAVTQAWPRECEGCGRFGSRSGRACCNSAERRAVRLTRARTFVRAAFLLLLPAAVVVTPPRTVTAASVKGQQARRRRVNRDRTAPKHPESVRLGDQCVVESSEIARPPLGAHTLSLKAVCSLILFHVRSLARYIGPVSDVACPKGSASKSREFNYRVYLRTTTTPYP</sequence>
<comment type="caution">
    <text evidence="1">The sequence shown here is derived from an EMBL/GenBank/DDBJ whole genome shotgun (WGS) entry which is preliminary data.</text>
</comment>
<keyword evidence="2" id="KW-1185">Reference proteome</keyword>
<evidence type="ECO:0000313" key="2">
    <source>
        <dbReference type="Proteomes" id="UP000821845"/>
    </source>
</evidence>
<evidence type="ECO:0000313" key="1">
    <source>
        <dbReference type="EMBL" id="KAH6930325.1"/>
    </source>
</evidence>
<gene>
    <name evidence="1" type="ORF">HPB50_012630</name>
</gene>
<accession>A0ACB7S6H1</accession>
<proteinExistence type="predicted"/>
<reference evidence="1" key="1">
    <citation type="submission" date="2020-05" db="EMBL/GenBank/DDBJ databases">
        <title>Large-scale comparative analyses of tick genomes elucidate their genetic diversity and vector capacities.</title>
        <authorList>
            <person name="Jia N."/>
            <person name="Wang J."/>
            <person name="Shi W."/>
            <person name="Du L."/>
            <person name="Sun Y."/>
            <person name="Zhan W."/>
            <person name="Jiang J."/>
            <person name="Wang Q."/>
            <person name="Zhang B."/>
            <person name="Ji P."/>
            <person name="Sakyi L.B."/>
            <person name="Cui X."/>
            <person name="Yuan T."/>
            <person name="Jiang B."/>
            <person name="Yang W."/>
            <person name="Lam T.T.-Y."/>
            <person name="Chang Q."/>
            <person name="Ding S."/>
            <person name="Wang X."/>
            <person name="Zhu J."/>
            <person name="Ruan X."/>
            <person name="Zhao L."/>
            <person name="Wei J."/>
            <person name="Que T."/>
            <person name="Du C."/>
            <person name="Cheng J."/>
            <person name="Dai P."/>
            <person name="Han X."/>
            <person name="Huang E."/>
            <person name="Gao Y."/>
            <person name="Liu J."/>
            <person name="Shao H."/>
            <person name="Ye R."/>
            <person name="Li L."/>
            <person name="Wei W."/>
            <person name="Wang X."/>
            <person name="Wang C."/>
            <person name="Yang T."/>
            <person name="Huo Q."/>
            <person name="Li W."/>
            <person name="Guo W."/>
            <person name="Chen H."/>
            <person name="Zhou L."/>
            <person name="Ni X."/>
            <person name="Tian J."/>
            <person name="Zhou Y."/>
            <person name="Sheng Y."/>
            <person name="Liu T."/>
            <person name="Pan Y."/>
            <person name="Xia L."/>
            <person name="Li J."/>
            <person name="Zhao F."/>
            <person name="Cao W."/>
        </authorList>
    </citation>
    <scope>NUCLEOTIDE SEQUENCE</scope>
    <source>
        <strain evidence="1">Hyas-2018</strain>
    </source>
</reference>
<protein>
    <submittedName>
        <fullName evidence="1">Uncharacterized protein</fullName>
    </submittedName>
</protein>